<dbReference type="EMBL" id="GBEZ01016116">
    <property type="protein sequence ID" value="JAC70106.1"/>
    <property type="molecule type" value="Transcribed_RNA"/>
</dbReference>
<feature type="compositionally biased region" description="Low complexity" evidence="2">
    <location>
        <begin position="529"/>
        <end position="539"/>
    </location>
</feature>
<evidence type="ECO:0008006" key="6">
    <source>
        <dbReference type="Google" id="ProtNLM"/>
    </source>
</evidence>
<dbReference type="PANTHER" id="PTHR13037:SF24">
    <property type="entry name" value="POLYCOMB PROTEIN PCL-RELATED"/>
    <property type="match status" value="1"/>
</dbReference>
<evidence type="ECO:0000256" key="3">
    <source>
        <dbReference type="SAM" id="Phobius"/>
    </source>
</evidence>
<keyword evidence="4" id="KW-0732">Signal</keyword>
<feature type="transmembrane region" description="Helical" evidence="3">
    <location>
        <begin position="1373"/>
        <end position="1397"/>
    </location>
</feature>
<feature type="region of interest" description="Disordered" evidence="2">
    <location>
        <begin position="864"/>
        <end position="904"/>
    </location>
</feature>
<evidence type="ECO:0000256" key="1">
    <source>
        <dbReference type="ARBA" id="ARBA00022581"/>
    </source>
</evidence>
<gene>
    <name evidence="5" type="ORF">TSPGSL018_4868</name>
</gene>
<accession>A0A061RI03</accession>
<feature type="signal peptide" evidence="4">
    <location>
        <begin position="1"/>
        <end position="25"/>
    </location>
</feature>
<feature type="chain" id="PRO_5001605618" description="Fibronectin type-III domain-containing protein" evidence="4">
    <location>
        <begin position="26"/>
        <end position="1589"/>
    </location>
</feature>
<feature type="region of interest" description="Disordered" evidence="2">
    <location>
        <begin position="1406"/>
        <end position="1455"/>
    </location>
</feature>
<evidence type="ECO:0000256" key="2">
    <source>
        <dbReference type="SAM" id="MobiDB-lite"/>
    </source>
</evidence>
<evidence type="ECO:0000256" key="4">
    <source>
        <dbReference type="SAM" id="SignalP"/>
    </source>
</evidence>
<dbReference type="PANTHER" id="PTHR13037">
    <property type="entry name" value="FORMIN"/>
    <property type="match status" value="1"/>
</dbReference>
<keyword evidence="3" id="KW-0812">Transmembrane</keyword>
<feature type="region of interest" description="Disordered" evidence="2">
    <location>
        <begin position="1496"/>
        <end position="1523"/>
    </location>
</feature>
<protein>
    <recommendedName>
        <fullName evidence="6">Fibronectin type-III domain-containing protein</fullName>
    </recommendedName>
</protein>
<name>A0A061RI03_9CHLO</name>
<feature type="region of interest" description="Disordered" evidence="2">
    <location>
        <begin position="448"/>
        <end position="545"/>
    </location>
</feature>
<dbReference type="PRINTS" id="PR01217">
    <property type="entry name" value="PRICHEXTENSN"/>
</dbReference>
<sequence>MAAIVLASAILSCLPCLCLPAAAGGEELTARGHGGMEQTGARRSLLTQVDWEEGFPRVQRVTATGFSVDLGITLPSTVTYVVLRAGDPDEPPGSSALPSCCPGAVIGPVSTDVRSHDRVSGGGDGPGGRRRILQRAEGVISVDGLLPERSYAVFVGAESLLSPGNFAPMWRDDIETPWAPPRWMRGFPNAPTEELTEESFTVHVAFLQDLTVKMVVLEADAGGDKSLRDTPTAAKVLAYELAGSNKLTSFPAAAAEDTSRVFEARPGSSYLAYITAVNAEGMAAEIATLGPIRIPGGDSTPPRFVQELEALEISSTALTLSCVLSEPAIVYWAMVPVAESPTFPPLPGDLKLYFAFGEAPSRLWRTGSFAVGNIRFPYAPPPAPAPHQTESPLLTPSAGGRRLLASVPGSFRVENLTPGWEYRIYASAEDANGLFTPTVSVVWGVKTSPLSPPSPPLLPSPPPPPPPSPPLPPAQPPVPSPPPSPGAAAPEPSAPPPLPQTPPPLPPRPSSPPPPWYLGPVPTPGPGDGAAPGPRASGPQRPMEGAARPKLFSVNLGPCVTLKPPFRSNTFSYEAVVPHYAGIHLLVLRASPTTLESVVEASLVGSDGQQLDLDTTSDRESAVSRCRDFDPEAIPPMPPAPSAPPAPVPVALPPFELPGNWTAGGGVATPTAMPADGGFPKWKQDLEAWEGRDRDPDGRRRLLQAPPTVFAVPVRQGRQLLSLEVSLPDGGRSSRRYSFVIIGATHPSHSQLKGVNITFPGDSCCPAISPPLDPAVQSYAADLPRGTTSATLLLSPFVFSATAERVLPPPQQRIDKEGWVFRLPVGGLRVGLNRVRVMVYAPDGFSERLYEFVLAVPPPLSPPPAPPPLAPPAPPPPPPPPPPGPRQRPVFRPPHDTDATPPHSNSVEVLIFTEQARIFVTLDGSPPLPNPLSNNTGNLTVEGDPGARFWCGTRGYCRLTITRIGHVKLSASGYRDGVFTEPSQSFYRIARRTDGVAFDGYYTGCVVAVDLKNEWQVVPEEEDPSWSPRQRVLDSAEWLAKPEVDRTSSATEARSVFSVSTLDPNPRFVILQARAALAPDCVDEATQIPPLVPLRTLQNSSVITALTTLVTVMTERVGSGGPDPRLSSAAIAALREALDLPDGLDPMTDDCIEIIGRSFPRTDPAKFAAASKGLLSSSQVLIVAANAASLAAGTVGGSTRRFAPQAFGAIARALNWAGSRHSTPANGTSESAPRRIDLTADAMVRSILSDTLAHVHGSEQRVDVIEAASGIIARSNERIEHLFAEAKQNVDVRAPLYDVVRFQQGTVAPLLWQVGNRSIGLDTFLSRVDPRPPPPPLMDEPPQLQARSFGAGRNSSLAYTQDPERRIGPLMPWQFVAVIASSIIFAVLACLTTCTVIGRKGRLPKKRYEAPQKPGHKRMKWSPVREPARIQDNPSYAEDRPYEADATAHPSSRPRKMLRWNKTLRKWVRHEAPGSSHGDVSSRSALSSRDSVFVLSPASPEEGTRPSGTEAGSHVANNGCRKRRPPLRRSAVASMGMRELCAIIDHHGINREACRTREELIKLLEGEAYLPQVQEPHGLRTLDEPRLWF</sequence>
<feature type="compositionally biased region" description="Pro residues" evidence="2">
    <location>
        <begin position="864"/>
        <end position="886"/>
    </location>
</feature>
<feature type="compositionally biased region" description="Pro residues" evidence="2">
    <location>
        <begin position="450"/>
        <end position="485"/>
    </location>
</feature>
<keyword evidence="1" id="KW-0945">Host-virus interaction</keyword>
<reference evidence="5" key="1">
    <citation type="submission" date="2014-05" db="EMBL/GenBank/DDBJ databases">
        <title>The transcriptome of the halophilic microalga Tetraselmis sp. GSL018 isolated from the Great Salt Lake, Utah.</title>
        <authorList>
            <person name="Jinkerson R.E."/>
            <person name="D'Adamo S."/>
            <person name="Posewitz M.C."/>
        </authorList>
    </citation>
    <scope>NUCLEOTIDE SEQUENCE</scope>
    <source>
        <strain evidence="5">GSL018</strain>
    </source>
</reference>
<proteinExistence type="predicted"/>
<keyword evidence="3" id="KW-0472">Membrane</keyword>
<evidence type="ECO:0000313" key="5">
    <source>
        <dbReference type="EMBL" id="JAC70106.1"/>
    </source>
</evidence>
<organism evidence="5">
    <name type="scientific">Tetraselmis sp. GSL018</name>
    <dbReference type="NCBI Taxonomy" id="582737"/>
    <lineage>
        <taxon>Eukaryota</taxon>
        <taxon>Viridiplantae</taxon>
        <taxon>Chlorophyta</taxon>
        <taxon>core chlorophytes</taxon>
        <taxon>Chlorodendrophyceae</taxon>
        <taxon>Chlorodendrales</taxon>
        <taxon>Chlorodendraceae</taxon>
        <taxon>Tetraselmis</taxon>
    </lineage>
</organism>
<keyword evidence="3" id="KW-1133">Transmembrane helix</keyword>
<feature type="compositionally biased region" description="Pro residues" evidence="2">
    <location>
        <begin position="492"/>
        <end position="525"/>
    </location>
</feature>